<dbReference type="NCBIfam" id="TIGR00312">
    <property type="entry name" value="cbiD"/>
    <property type="match status" value="1"/>
</dbReference>
<dbReference type="AlphaFoldDB" id="H1DGZ8"/>
<evidence type="ECO:0000313" key="7">
    <source>
        <dbReference type="Proteomes" id="UP000004892"/>
    </source>
</evidence>
<dbReference type="PANTHER" id="PTHR35863">
    <property type="entry name" value="COBALT-PRECORRIN-5B C(1)-METHYLTRANSFERASE"/>
    <property type="match status" value="1"/>
</dbReference>
<evidence type="ECO:0000256" key="1">
    <source>
        <dbReference type="ARBA" id="ARBA00022573"/>
    </source>
</evidence>
<sequence length="605" mass="67462">MILVFGGTTEGRKVVQLLDGAGKKYYYSTKGDRQRLESNYVERLSGGMDAAGIVAFCREKGVGLLVDAAHPFAVQLRENIKQAAVELGVPVIRYERTYPARDTAFIWCESWEEIVDYLCEQNIRNLLALTGVQTIPRLKSYWCRHNCWFRVLDREQSLPLAEKYGFPREKLLYYEEGEGIEKLIERIRPDAIVTKESGTSGYFEEKVKAAVEKRILVIVLKRPPVPEAFYTVRGENGFRHQLERLLPGFFPLRTGYTTGSCACAAAKAAFITLVSGTVLRNCRFVLPCGKEMELPVGLVSREEGRVTYSVVKDAGDDPDITNGCEIRATVNFNTTHELRFLPGEGVGVVTLPGLGLEIGAPAINPVPRRMMEEELRKLQSFYKISQGIDIMLTVPGGKELALKTFNPKLGIEGGISIIGTSGVVKPFSAEAFVATIRKEIQVAGALGCKHIVINSGAKSERIVRERFSELSPQAFVHYGNYIGETLKIAEEEGISRITMGIMIGKAVKLAEGHQDTHSRHVLMNRDFIVTLMQESGVEETVWEKVKQITLARELWSLLPQNHPFFELLVRKCQEVCAPVFKNGSLEIILIPETSEGLLSPDFLFP</sequence>
<gene>
    <name evidence="5" type="primary">cbiD</name>
    <name evidence="6" type="ORF">HMPREF9449_01534</name>
</gene>
<dbReference type="UniPathway" id="UPA00148">
    <property type="reaction ID" value="UER00227"/>
</dbReference>
<dbReference type="GO" id="GO:0019251">
    <property type="term" value="P:anaerobic cobalamin biosynthetic process"/>
    <property type="evidence" value="ECO:0007669"/>
    <property type="project" value="UniProtKB-UniRule"/>
</dbReference>
<comment type="catalytic activity">
    <reaction evidence="5">
        <text>Co-precorrin-5B + S-adenosyl-L-methionine = Co-precorrin-6A + S-adenosyl-L-homocysteine</text>
        <dbReference type="Rhea" id="RHEA:26285"/>
        <dbReference type="ChEBI" id="CHEBI:57856"/>
        <dbReference type="ChEBI" id="CHEBI:59789"/>
        <dbReference type="ChEBI" id="CHEBI:60063"/>
        <dbReference type="ChEBI" id="CHEBI:60064"/>
        <dbReference type="EC" id="2.1.1.195"/>
    </reaction>
</comment>
<dbReference type="eggNOG" id="COG2099">
    <property type="taxonomic scope" value="Bacteria"/>
</dbReference>
<name>H1DGZ8_9BACT</name>
<dbReference type="PROSITE" id="PS51014">
    <property type="entry name" value="COBK_CBIJ"/>
    <property type="match status" value="1"/>
</dbReference>
<evidence type="ECO:0000256" key="2">
    <source>
        <dbReference type="ARBA" id="ARBA00022603"/>
    </source>
</evidence>
<keyword evidence="3 5" id="KW-0808">Transferase</keyword>
<dbReference type="Pfam" id="PF02571">
    <property type="entry name" value="CbiJ"/>
    <property type="match status" value="1"/>
</dbReference>
<dbReference type="Gene3D" id="3.30.2110.10">
    <property type="entry name" value="CbiD-like"/>
    <property type="match status" value="1"/>
</dbReference>
<dbReference type="InterPro" id="IPR003723">
    <property type="entry name" value="Precorrin-6x_reduct"/>
</dbReference>
<dbReference type="GO" id="GO:0043780">
    <property type="term" value="F:cobalt-precorrin-5B C1-methyltransferase activity"/>
    <property type="evidence" value="ECO:0007669"/>
    <property type="project" value="RHEA"/>
</dbReference>
<dbReference type="STRING" id="742817.HMPREF9449_01534"/>
<dbReference type="GO" id="GO:0032259">
    <property type="term" value="P:methylation"/>
    <property type="evidence" value="ECO:0007669"/>
    <property type="project" value="UniProtKB-KW"/>
</dbReference>
<evidence type="ECO:0000313" key="6">
    <source>
        <dbReference type="EMBL" id="EHP47681.1"/>
    </source>
</evidence>
<dbReference type="eggNOG" id="COG1903">
    <property type="taxonomic scope" value="Bacteria"/>
</dbReference>
<dbReference type="PANTHER" id="PTHR35863:SF1">
    <property type="entry name" value="COBALT-PRECORRIN-5B C(1)-METHYLTRANSFERASE"/>
    <property type="match status" value="1"/>
</dbReference>
<comment type="pathway">
    <text evidence="5">Cofactor biosynthesis; adenosylcobalamin biosynthesis; cob(II)yrinate a,c-diamide from sirohydrochlorin (anaerobic route): step 6/10.</text>
</comment>
<dbReference type="HAMAP" id="MF_00787">
    <property type="entry name" value="CbiD"/>
    <property type="match status" value="1"/>
</dbReference>
<keyword evidence="2 5" id="KW-0489">Methyltransferase</keyword>
<dbReference type="EMBL" id="ADMC01000022">
    <property type="protein sequence ID" value="EHP47681.1"/>
    <property type="molecule type" value="Genomic_DNA"/>
</dbReference>
<dbReference type="Pfam" id="PF01888">
    <property type="entry name" value="CbiD"/>
    <property type="match status" value="1"/>
</dbReference>
<comment type="similarity">
    <text evidence="5">Belongs to the CbiD family.</text>
</comment>
<keyword evidence="7" id="KW-1185">Reference proteome</keyword>
<dbReference type="RefSeq" id="WP_009136682.1">
    <property type="nucleotide sequence ID" value="NZ_JH594596.1"/>
</dbReference>
<comment type="function">
    <text evidence="5">Catalyzes the methylation of C-1 in cobalt-precorrin-5B to form cobalt-precorrin-6A.</text>
</comment>
<dbReference type="PATRIC" id="fig|742817.3.peg.1632"/>
<keyword evidence="1 5" id="KW-0169">Cobalamin biosynthesis</keyword>
<protein>
    <recommendedName>
        <fullName evidence="5">Cobalt-precorrin-5B C(1)-methyltransferase</fullName>
        <ecNumber evidence="5">2.1.1.195</ecNumber>
    </recommendedName>
    <alternativeName>
        <fullName evidence="5">Cobalt-precorrin-6A synthase</fullName>
    </alternativeName>
</protein>
<dbReference type="Proteomes" id="UP000004892">
    <property type="component" value="Unassembled WGS sequence"/>
</dbReference>
<comment type="caution">
    <text evidence="6">The sequence shown here is derived from an EMBL/GenBank/DDBJ whole genome shotgun (WGS) entry which is preliminary data.</text>
</comment>
<dbReference type="GeneID" id="98069107"/>
<evidence type="ECO:0000256" key="4">
    <source>
        <dbReference type="ARBA" id="ARBA00022691"/>
    </source>
</evidence>
<reference evidence="6 7" key="1">
    <citation type="submission" date="2012-01" db="EMBL/GenBank/DDBJ databases">
        <title>The Genome Sequence of Odoribacter laneus YIT 12061.</title>
        <authorList>
            <consortium name="The Broad Institute Genome Sequencing Platform"/>
            <person name="Earl A."/>
            <person name="Ward D."/>
            <person name="Feldgarden M."/>
            <person name="Gevers D."/>
            <person name="Morotomi M."/>
            <person name="Young S.K."/>
            <person name="Zeng Q."/>
            <person name="Gargeya S."/>
            <person name="Fitzgerald M."/>
            <person name="Haas B."/>
            <person name="Abouelleil A."/>
            <person name="Alvarado L."/>
            <person name="Arachchi H.M."/>
            <person name="Berlin A."/>
            <person name="Chapman S.B."/>
            <person name="Gearin G."/>
            <person name="Goldberg J."/>
            <person name="Griggs A."/>
            <person name="Gujja S."/>
            <person name="Hansen M."/>
            <person name="Heiman D."/>
            <person name="Howarth C."/>
            <person name="Larimer J."/>
            <person name="Lui A."/>
            <person name="MacDonald P.J.P."/>
            <person name="McCowen C."/>
            <person name="Montmayeur A."/>
            <person name="Murphy C."/>
            <person name="Neiman D."/>
            <person name="Pearson M."/>
            <person name="Priest M."/>
            <person name="Roberts A."/>
            <person name="Saif S."/>
            <person name="Shea T."/>
            <person name="Sisk P."/>
            <person name="Stolte C."/>
            <person name="Sykes S."/>
            <person name="Wortman J."/>
            <person name="Nusbaum C."/>
            <person name="Birren B."/>
        </authorList>
    </citation>
    <scope>NUCLEOTIDE SEQUENCE [LARGE SCALE GENOMIC DNA]</scope>
    <source>
        <strain evidence="6 7">YIT 12061</strain>
    </source>
</reference>
<evidence type="ECO:0000256" key="5">
    <source>
        <dbReference type="HAMAP-Rule" id="MF_00787"/>
    </source>
</evidence>
<dbReference type="EC" id="2.1.1.195" evidence="5"/>
<dbReference type="InterPro" id="IPR036074">
    <property type="entry name" value="CbiD_sf"/>
</dbReference>
<dbReference type="GO" id="GO:0016994">
    <property type="term" value="F:precorrin-6A reductase activity"/>
    <property type="evidence" value="ECO:0007669"/>
    <property type="project" value="InterPro"/>
</dbReference>
<accession>H1DGZ8</accession>
<organism evidence="6 7">
    <name type="scientific">Odoribacter laneus YIT 12061</name>
    <dbReference type="NCBI Taxonomy" id="742817"/>
    <lineage>
        <taxon>Bacteria</taxon>
        <taxon>Pseudomonadati</taxon>
        <taxon>Bacteroidota</taxon>
        <taxon>Bacteroidia</taxon>
        <taxon>Bacteroidales</taxon>
        <taxon>Odoribacteraceae</taxon>
        <taxon>Odoribacter</taxon>
    </lineage>
</organism>
<evidence type="ECO:0000256" key="3">
    <source>
        <dbReference type="ARBA" id="ARBA00022679"/>
    </source>
</evidence>
<dbReference type="SUPFAM" id="SSF111342">
    <property type="entry name" value="CbiD-like"/>
    <property type="match status" value="1"/>
</dbReference>
<dbReference type="InterPro" id="IPR002748">
    <property type="entry name" value="CbiD"/>
</dbReference>
<keyword evidence="4 5" id="KW-0949">S-adenosyl-L-methionine</keyword>
<proteinExistence type="inferred from homology"/>
<dbReference type="HOGENOM" id="CLU_456101_0_0_10"/>